<keyword evidence="3" id="KW-1185">Reference proteome</keyword>
<proteinExistence type="predicted"/>
<evidence type="ECO:0000313" key="3">
    <source>
        <dbReference type="Proteomes" id="UP000298663"/>
    </source>
</evidence>
<dbReference type="EMBL" id="AZBU02000001">
    <property type="protein sequence ID" value="TMS34585.1"/>
    <property type="molecule type" value="Genomic_DNA"/>
</dbReference>
<reference evidence="2 3" key="1">
    <citation type="journal article" date="2015" name="Genome Biol.">
        <title>Comparative genomics of Steinernema reveals deeply conserved gene regulatory networks.</title>
        <authorList>
            <person name="Dillman A.R."/>
            <person name="Macchietto M."/>
            <person name="Porter C.F."/>
            <person name="Rogers A."/>
            <person name="Williams B."/>
            <person name="Antoshechkin I."/>
            <person name="Lee M.M."/>
            <person name="Goodwin Z."/>
            <person name="Lu X."/>
            <person name="Lewis E.E."/>
            <person name="Goodrich-Blair H."/>
            <person name="Stock S.P."/>
            <person name="Adams B.J."/>
            <person name="Sternberg P.W."/>
            <person name="Mortazavi A."/>
        </authorList>
    </citation>
    <scope>NUCLEOTIDE SEQUENCE [LARGE SCALE GENOMIC DNA]</scope>
    <source>
        <strain evidence="2 3">ALL</strain>
    </source>
</reference>
<protein>
    <submittedName>
        <fullName evidence="2">Uncharacterized protein</fullName>
    </submittedName>
</protein>
<name>A0A4U8UQD2_STECR</name>
<feature type="region of interest" description="Disordered" evidence="1">
    <location>
        <begin position="40"/>
        <end position="115"/>
    </location>
</feature>
<organism evidence="2 3">
    <name type="scientific">Steinernema carpocapsae</name>
    <name type="common">Entomopathogenic nematode</name>
    <dbReference type="NCBI Taxonomy" id="34508"/>
    <lineage>
        <taxon>Eukaryota</taxon>
        <taxon>Metazoa</taxon>
        <taxon>Ecdysozoa</taxon>
        <taxon>Nematoda</taxon>
        <taxon>Chromadorea</taxon>
        <taxon>Rhabditida</taxon>
        <taxon>Tylenchina</taxon>
        <taxon>Panagrolaimomorpha</taxon>
        <taxon>Strongyloidoidea</taxon>
        <taxon>Steinernematidae</taxon>
        <taxon>Steinernema</taxon>
    </lineage>
</organism>
<comment type="caution">
    <text evidence="2">The sequence shown here is derived from an EMBL/GenBank/DDBJ whole genome shotgun (WGS) entry which is preliminary data.</text>
</comment>
<accession>A0A4U8UQD2</accession>
<reference evidence="2 3" key="2">
    <citation type="journal article" date="2019" name="G3 (Bethesda)">
        <title>Hybrid Assembly of the Genome of the Entomopathogenic Nematode Steinernema carpocapsae Identifies the X-Chromosome.</title>
        <authorList>
            <person name="Serra L."/>
            <person name="Macchietto M."/>
            <person name="Macias-Munoz A."/>
            <person name="McGill C.J."/>
            <person name="Rodriguez I.M."/>
            <person name="Rodriguez B."/>
            <person name="Murad R."/>
            <person name="Mortazavi A."/>
        </authorList>
    </citation>
    <scope>NUCLEOTIDE SEQUENCE [LARGE SCALE GENOMIC DNA]</scope>
    <source>
        <strain evidence="2 3">ALL</strain>
    </source>
</reference>
<dbReference type="Proteomes" id="UP000298663">
    <property type="component" value="Chromosome X"/>
</dbReference>
<feature type="region of interest" description="Disordered" evidence="1">
    <location>
        <begin position="1"/>
        <end position="26"/>
    </location>
</feature>
<dbReference type="EMBL" id="CM016762">
    <property type="protein sequence ID" value="TMS34585.1"/>
    <property type="molecule type" value="Genomic_DNA"/>
</dbReference>
<feature type="compositionally biased region" description="Basic and acidic residues" evidence="1">
    <location>
        <begin position="54"/>
        <end position="78"/>
    </location>
</feature>
<evidence type="ECO:0000313" key="2">
    <source>
        <dbReference type="EMBL" id="TMS34585.1"/>
    </source>
</evidence>
<gene>
    <name evidence="2" type="ORF">L596_002145</name>
</gene>
<dbReference type="AlphaFoldDB" id="A0A4U8UQD2"/>
<evidence type="ECO:0000256" key="1">
    <source>
        <dbReference type="SAM" id="MobiDB-lite"/>
    </source>
</evidence>
<sequence>MADRHPAGCRGRTRLPAGYRRGGDERRSFSFQFERRLSIHENSAVPIRSTSGRRANEEKSDQRSGGRSGAGREDDLIHRRNVSYGRLSRLRTRSHHSSPSVGALSPVTPLRHSHN</sequence>